<evidence type="ECO:0000256" key="5">
    <source>
        <dbReference type="ARBA" id="ARBA00020260"/>
    </source>
</evidence>
<evidence type="ECO:0000313" key="20">
    <source>
        <dbReference type="EMBL" id="KIW63181.1"/>
    </source>
</evidence>
<reference evidence="20 21" key="1">
    <citation type="submission" date="2015-01" db="EMBL/GenBank/DDBJ databases">
        <title>The Genome Sequence of Capronia semiimmersa CBS27337.</title>
        <authorList>
            <consortium name="The Broad Institute Genomics Platform"/>
            <person name="Cuomo C."/>
            <person name="de Hoog S."/>
            <person name="Gorbushina A."/>
            <person name="Stielow B."/>
            <person name="Teixiera M."/>
            <person name="Abouelleil A."/>
            <person name="Chapman S.B."/>
            <person name="Priest M."/>
            <person name="Young S.K."/>
            <person name="Wortman J."/>
            <person name="Nusbaum C."/>
            <person name="Birren B."/>
        </authorList>
    </citation>
    <scope>NUCLEOTIDE SEQUENCE [LARGE SCALE GENOMIC DNA]</scope>
    <source>
        <strain evidence="20 21">CBS 27337</strain>
    </source>
</reference>
<evidence type="ECO:0000256" key="7">
    <source>
        <dbReference type="ARBA" id="ARBA00022490"/>
    </source>
</evidence>
<evidence type="ECO:0000256" key="14">
    <source>
        <dbReference type="ARBA" id="ARBA00023242"/>
    </source>
</evidence>
<keyword evidence="13" id="KW-0206">Cytoskeleton</keyword>
<keyword evidence="15" id="KW-0131">Cell cycle</keyword>
<dbReference type="HOGENOM" id="CLU_138063_0_1_1"/>
<dbReference type="GO" id="GO:0008608">
    <property type="term" value="P:attachment of spindle microtubules to kinetochore"/>
    <property type="evidence" value="ECO:0007669"/>
    <property type="project" value="TreeGrafter"/>
</dbReference>
<evidence type="ECO:0000256" key="10">
    <source>
        <dbReference type="ARBA" id="ARBA00022776"/>
    </source>
</evidence>
<evidence type="ECO:0000256" key="9">
    <source>
        <dbReference type="ARBA" id="ARBA00022701"/>
    </source>
</evidence>
<dbReference type="GO" id="GO:0042729">
    <property type="term" value="C:DASH complex"/>
    <property type="evidence" value="ECO:0007669"/>
    <property type="project" value="InterPro"/>
</dbReference>
<feature type="compositionally biased region" description="Low complexity" evidence="19">
    <location>
        <begin position="131"/>
        <end position="144"/>
    </location>
</feature>
<proteinExistence type="inferred from homology"/>
<dbReference type="GO" id="GO:0051301">
    <property type="term" value="P:cell division"/>
    <property type="evidence" value="ECO:0007669"/>
    <property type="project" value="UniProtKB-KW"/>
</dbReference>
<evidence type="ECO:0000256" key="4">
    <source>
        <dbReference type="ARBA" id="ARBA00005501"/>
    </source>
</evidence>
<evidence type="ECO:0000256" key="18">
    <source>
        <dbReference type="SAM" id="Coils"/>
    </source>
</evidence>
<evidence type="ECO:0000256" key="6">
    <source>
        <dbReference type="ARBA" id="ARBA00022454"/>
    </source>
</evidence>
<dbReference type="Pfam" id="PF08654">
    <property type="entry name" value="DASH_Dad2"/>
    <property type="match status" value="1"/>
</dbReference>
<evidence type="ECO:0000256" key="12">
    <source>
        <dbReference type="ARBA" id="ARBA00022838"/>
    </source>
</evidence>
<evidence type="ECO:0000256" key="17">
    <source>
        <dbReference type="ARBA" id="ARBA00030568"/>
    </source>
</evidence>
<dbReference type="InterPro" id="IPR013963">
    <property type="entry name" value="DASH_Dad2"/>
</dbReference>
<evidence type="ECO:0000256" key="19">
    <source>
        <dbReference type="SAM" id="MobiDB-lite"/>
    </source>
</evidence>
<keyword evidence="7" id="KW-0963">Cytoplasm</keyword>
<keyword evidence="9" id="KW-0493">Microtubule</keyword>
<dbReference type="GO" id="GO:0044732">
    <property type="term" value="C:mitotic spindle pole body"/>
    <property type="evidence" value="ECO:0007669"/>
    <property type="project" value="TreeGrafter"/>
</dbReference>
<dbReference type="PANTHER" id="PTHR28036">
    <property type="entry name" value="DASH COMPLEX SUBUNIT DAD2"/>
    <property type="match status" value="1"/>
</dbReference>
<keyword evidence="14" id="KW-0539">Nucleus</keyword>
<protein>
    <recommendedName>
        <fullName evidence="5">DASH complex subunit DAD2</fullName>
    </recommendedName>
    <alternativeName>
        <fullName evidence="17">Outer kinetochore protein DAD2</fullName>
    </alternativeName>
</protein>
<keyword evidence="8" id="KW-0132">Cell division</keyword>
<evidence type="ECO:0000256" key="16">
    <source>
        <dbReference type="ARBA" id="ARBA00023328"/>
    </source>
</evidence>
<dbReference type="GO" id="GO:0000278">
    <property type="term" value="P:mitotic cell cycle"/>
    <property type="evidence" value="ECO:0007669"/>
    <property type="project" value="InterPro"/>
</dbReference>
<dbReference type="STRING" id="5601.A0A0D2CDM4"/>
<keyword evidence="6" id="KW-0158">Chromosome</keyword>
<evidence type="ECO:0000256" key="11">
    <source>
        <dbReference type="ARBA" id="ARBA00022829"/>
    </source>
</evidence>
<evidence type="ECO:0000256" key="2">
    <source>
        <dbReference type="ARBA" id="ARBA00004186"/>
    </source>
</evidence>
<sequence>MAQPTRSFTTNPNTSRSSLAQNPHGPSSALHARIAQKRQELDNLTQLRDLSAELTSQLETLQAKLAQLKDGAQSVGLVLANWENVLGVIRMVGTRLPVPGPRAEDDNDRAKEENGDGGNGWGQDHHDDRQQQQPQLELPVPLVRIPVQSKTGVGG</sequence>
<evidence type="ECO:0000256" key="3">
    <source>
        <dbReference type="ARBA" id="ARBA00004629"/>
    </source>
</evidence>
<dbReference type="AlphaFoldDB" id="A0A0D2CDM4"/>
<keyword evidence="10" id="KW-0498">Mitosis</keyword>
<dbReference type="GO" id="GO:0005874">
    <property type="term" value="C:microtubule"/>
    <property type="evidence" value="ECO:0007669"/>
    <property type="project" value="UniProtKB-KW"/>
</dbReference>
<keyword evidence="21" id="KW-1185">Reference proteome</keyword>
<organism evidence="20 21">
    <name type="scientific">Phialophora macrospora</name>
    <dbReference type="NCBI Taxonomy" id="1851006"/>
    <lineage>
        <taxon>Eukaryota</taxon>
        <taxon>Fungi</taxon>
        <taxon>Dikarya</taxon>
        <taxon>Ascomycota</taxon>
        <taxon>Pezizomycotina</taxon>
        <taxon>Eurotiomycetes</taxon>
        <taxon>Chaetothyriomycetidae</taxon>
        <taxon>Chaetothyriales</taxon>
        <taxon>Herpotrichiellaceae</taxon>
        <taxon>Phialophora</taxon>
    </lineage>
</organism>
<keyword evidence="12" id="KW-0995">Kinetochore</keyword>
<feature type="compositionally biased region" description="Polar residues" evidence="19">
    <location>
        <begin position="1"/>
        <end position="25"/>
    </location>
</feature>
<feature type="region of interest" description="Disordered" evidence="19">
    <location>
        <begin position="94"/>
        <end position="155"/>
    </location>
</feature>
<accession>A0A0D2CDM4</accession>
<keyword evidence="11" id="KW-0159">Chromosome partition</keyword>
<evidence type="ECO:0000256" key="15">
    <source>
        <dbReference type="ARBA" id="ARBA00023306"/>
    </source>
</evidence>
<evidence type="ECO:0000313" key="21">
    <source>
        <dbReference type="Proteomes" id="UP000054266"/>
    </source>
</evidence>
<keyword evidence="18" id="KW-0175">Coiled coil</keyword>
<gene>
    <name evidence="20" type="ORF">PV04_10047</name>
</gene>
<comment type="similarity">
    <text evidence="4">Belongs to the DASH complex DAD2 family.</text>
</comment>
<dbReference type="EMBL" id="KN846962">
    <property type="protein sequence ID" value="KIW63181.1"/>
    <property type="molecule type" value="Genomic_DNA"/>
</dbReference>
<dbReference type="PANTHER" id="PTHR28036:SF1">
    <property type="entry name" value="DASH COMPLEX SUBUNIT DAD2"/>
    <property type="match status" value="1"/>
</dbReference>
<feature type="compositionally biased region" description="Basic and acidic residues" evidence="19">
    <location>
        <begin position="102"/>
        <end position="114"/>
    </location>
</feature>
<feature type="region of interest" description="Disordered" evidence="19">
    <location>
        <begin position="1"/>
        <end position="29"/>
    </location>
</feature>
<evidence type="ECO:0000256" key="8">
    <source>
        <dbReference type="ARBA" id="ARBA00022618"/>
    </source>
</evidence>
<dbReference type="Proteomes" id="UP000054266">
    <property type="component" value="Unassembled WGS sequence"/>
</dbReference>
<feature type="coiled-coil region" evidence="18">
    <location>
        <begin position="44"/>
        <end position="71"/>
    </location>
</feature>
<name>A0A0D2CDM4_9EURO</name>
<evidence type="ECO:0000256" key="1">
    <source>
        <dbReference type="ARBA" id="ARBA00004123"/>
    </source>
</evidence>
<dbReference type="GO" id="GO:1990023">
    <property type="term" value="C:mitotic spindle midzone"/>
    <property type="evidence" value="ECO:0007669"/>
    <property type="project" value="TreeGrafter"/>
</dbReference>
<comment type="subcellular location">
    <subcellularLocation>
        <location evidence="3">Chromosome</location>
        <location evidence="3">Centromere</location>
        <location evidence="3">Kinetochore</location>
    </subcellularLocation>
    <subcellularLocation>
        <location evidence="2">Cytoplasm</location>
        <location evidence="2">Cytoskeleton</location>
        <location evidence="2">Spindle</location>
    </subcellularLocation>
    <subcellularLocation>
        <location evidence="1">Nucleus</location>
    </subcellularLocation>
</comment>
<keyword evidence="16" id="KW-0137">Centromere</keyword>
<evidence type="ECO:0000256" key="13">
    <source>
        <dbReference type="ARBA" id="ARBA00023212"/>
    </source>
</evidence>